<dbReference type="OrthoDB" id="9790048at2"/>
<keyword evidence="5" id="KW-0592">Phosphate transport</keyword>
<dbReference type="InterPro" id="IPR024370">
    <property type="entry name" value="PBP_domain"/>
</dbReference>
<evidence type="ECO:0000256" key="9">
    <source>
        <dbReference type="SAM" id="SignalP"/>
    </source>
</evidence>
<organism evidence="11 12">
    <name type="scientific">Desulfofarcimen acetoxidans (strain ATCC 49208 / DSM 771 / KCTC 5769 / VKM B-1644 / 5575)</name>
    <name type="common">Desulfotomaculum acetoxidans</name>
    <dbReference type="NCBI Taxonomy" id="485916"/>
    <lineage>
        <taxon>Bacteria</taxon>
        <taxon>Bacillati</taxon>
        <taxon>Bacillota</taxon>
        <taxon>Clostridia</taxon>
        <taxon>Eubacteriales</taxon>
        <taxon>Peptococcaceae</taxon>
        <taxon>Desulfofarcimen</taxon>
    </lineage>
</organism>
<dbReference type="KEGG" id="dae:Dtox_3528"/>
<dbReference type="SUPFAM" id="SSF53850">
    <property type="entry name" value="Periplasmic binding protein-like II"/>
    <property type="match status" value="1"/>
</dbReference>
<feature type="chain" id="PRO_5039425850" evidence="9">
    <location>
        <begin position="25"/>
        <end position="261"/>
    </location>
</feature>
<dbReference type="eggNOG" id="COG0226">
    <property type="taxonomic scope" value="Bacteria"/>
</dbReference>
<comment type="subunit">
    <text evidence="4">The complex is composed of two ATP-binding proteins (PstB), two transmembrane proteins (PstC and PstA) and a solute-binding protein (PstS).</text>
</comment>
<evidence type="ECO:0000256" key="8">
    <source>
        <dbReference type="ARBA" id="ARBA00023288"/>
    </source>
</evidence>
<dbReference type="Proteomes" id="UP000002217">
    <property type="component" value="Chromosome"/>
</dbReference>
<accession>C8VVV8</accession>
<dbReference type="GO" id="GO:0006817">
    <property type="term" value="P:phosphate ion transport"/>
    <property type="evidence" value="ECO:0007669"/>
    <property type="project" value="UniProtKB-KW"/>
</dbReference>
<keyword evidence="8" id="KW-0449">Lipoprotein</keyword>
<comment type="subcellular location">
    <subcellularLocation>
        <location evidence="2">Cell membrane</location>
        <topology evidence="2">Lipid-anchor</topology>
    </subcellularLocation>
</comment>
<evidence type="ECO:0000313" key="12">
    <source>
        <dbReference type="Proteomes" id="UP000002217"/>
    </source>
</evidence>
<dbReference type="GO" id="GO:0005886">
    <property type="term" value="C:plasma membrane"/>
    <property type="evidence" value="ECO:0007669"/>
    <property type="project" value="UniProtKB-SubCell"/>
</dbReference>
<gene>
    <name evidence="11" type="ordered locus">Dtox_3528</name>
</gene>
<reference evidence="11 12" key="1">
    <citation type="journal article" date="2009" name="Stand. Genomic Sci.">
        <title>Complete genome sequence of Desulfotomaculum acetoxidans type strain (5575).</title>
        <authorList>
            <person name="Spring S."/>
            <person name="Lapidus A."/>
            <person name="Schroder M."/>
            <person name="Gleim D."/>
            <person name="Sims D."/>
            <person name="Meincke L."/>
            <person name="Glavina Del Rio T."/>
            <person name="Tice H."/>
            <person name="Copeland A."/>
            <person name="Cheng J.F."/>
            <person name="Lucas S."/>
            <person name="Chen F."/>
            <person name="Nolan M."/>
            <person name="Bruce D."/>
            <person name="Goodwin L."/>
            <person name="Pitluck S."/>
            <person name="Ivanova N."/>
            <person name="Mavromatis K."/>
            <person name="Mikhailova N."/>
            <person name="Pati A."/>
            <person name="Chen A."/>
            <person name="Palaniappan K."/>
            <person name="Land M."/>
            <person name="Hauser L."/>
            <person name="Chang Y.J."/>
            <person name="Jeffries C.D."/>
            <person name="Chain P."/>
            <person name="Saunders E."/>
            <person name="Brettin T."/>
            <person name="Detter J.C."/>
            <person name="Goker M."/>
            <person name="Bristow J."/>
            <person name="Eisen J.A."/>
            <person name="Markowitz V."/>
            <person name="Hugenholtz P."/>
            <person name="Kyrpides N.C."/>
            <person name="Klenk H.P."/>
            <person name="Han C."/>
        </authorList>
    </citation>
    <scope>NUCLEOTIDE SEQUENCE [LARGE SCALE GENOMIC DNA]</scope>
    <source>
        <strain evidence="12">ATCC 49208 / DSM 771 / VKM B-1644</strain>
    </source>
</reference>
<evidence type="ECO:0000256" key="1">
    <source>
        <dbReference type="ARBA" id="ARBA00002841"/>
    </source>
</evidence>
<protein>
    <submittedName>
        <fullName evidence="11">Phosphate-binding protein</fullName>
    </submittedName>
</protein>
<evidence type="ECO:0000256" key="2">
    <source>
        <dbReference type="ARBA" id="ARBA00004193"/>
    </source>
</evidence>
<name>C8VVV8_DESAS</name>
<dbReference type="EMBL" id="CP001720">
    <property type="protein sequence ID" value="ACV64245.1"/>
    <property type="molecule type" value="Genomic_DNA"/>
</dbReference>
<dbReference type="CDD" id="cd13653">
    <property type="entry name" value="PBP2_phosphate_like_1"/>
    <property type="match status" value="1"/>
</dbReference>
<evidence type="ECO:0000259" key="10">
    <source>
        <dbReference type="Pfam" id="PF12849"/>
    </source>
</evidence>
<dbReference type="HOGENOM" id="CLU_026228_5_1_9"/>
<dbReference type="PANTHER" id="PTHR30570:SF1">
    <property type="entry name" value="PHOSPHATE-BINDING PROTEIN PSTS"/>
    <property type="match status" value="1"/>
</dbReference>
<sequence length="261" mass="28309">MRRTVLFTIVVAAAVLLSGCSSFMQNSGGVHTIKIAGSTSMLPVSETLARYYENQHPGININVQGSDSTVGMRGMINGIVDIAALSRSLTANEQKELNAYEVALDQLTVITNPENPVERLDFTDLRDIFSGKITSWKQLGGNDYPISVLVREEGSGTALVFGETVMGEQNLCTNAAVLPSTGAVKAMVAKDKYAIGYISSNYLSKEIKPIIIKRGKIESHILTRHLVFVTEKRVEPSVRDFLTFVSSGEAKNILAELKPGN</sequence>
<dbReference type="PANTHER" id="PTHR30570">
    <property type="entry name" value="PERIPLASMIC PHOSPHATE BINDING COMPONENT OF PHOSPHATE ABC TRANSPORTER"/>
    <property type="match status" value="1"/>
</dbReference>
<evidence type="ECO:0000256" key="4">
    <source>
        <dbReference type="ARBA" id="ARBA00011529"/>
    </source>
</evidence>
<feature type="domain" description="PBP" evidence="10">
    <location>
        <begin position="28"/>
        <end position="202"/>
    </location>
</feature>
<dbReference type="PROSITE" id="PS51257">
    <property type="entry name" value="PROKAR_LIPOPROTEIN"/>
    <property type="match status" value="1"/>
</dbReference>
<dbReference type="STRING" id="485916.Dtox_3528"/>
<dbReference type="RefSeq" id="WP_015758935.1">
    <property type="nucleotide sequence ID" value="NC_013216.1"/>
</dbReference>
<keyword evidence="5" id="KW-0813">Transport</keyword>
<dbReference type="Gene3D" id="3.40.190.10">
    <property type="entry name" value="Periplasmic binding protein-like II"/>
    <property type="match status" value="2"/>
</dbReference>
<comment type="similarity">
    <text evidence="3">Belongs to the PstS family.</text>
</comment>
<dbReference type="InterPro" id="IPR050811">
    <property type="entry name" value="Phosphate_ABC_transporter"/>
</dbReference>
<keyword evidence="6 9" id="KW-0732">Signal</keyword>
<evidence type="ECO:0000256" key="7">
    <source>
        <dbReference type="ARBA" id="ARBA00023139"/>
    </source>
</evidence>
<keyword evidence="12" id="KW-1185">Reference proteome</keyword>
<evidence type="ECO:0000256" key="6">
    <source>
        <dbReference type="ARBA" id="ARBA00022729"/>
    </source>
</evidence>
<evidence type="ECO:0000256" key="3">
    <source>
        <dbReference type="ARBA" id="ARBA00008725"/>
    </source>
</evidence>
<feature type="signal peptide" evidence="9">
    <location>
        <begin position="1"/>
        <end position="24"/>
    </location>
</feature>
<dbReference type="AlphaFoldDB" id="C8VVV8"/>
<comment type="function">
    <text evidence="1">Part of the ABC transporter complex PstSACB involved in phosphate import.</text>
</comment>
<evidence type="ECO:0000256" key="5">
    <source>
        <dbReference type="ARBA" id="ARBA00022592"/>
    </source>
</evidence>
<keyword evidence="7" id="KW-0564">Palmitate</keyword>
<evidence type="ECO:0000313" key="11">
    <source>
        <dbReference type="EMBL" id="ACV64245.1"/>
    </source>
</evidence>
<dbReference type="Pfam" id="PF12849">
    <property type="entry name" value="PBP_like_2"/>
    <property type="match status" value="1"/>
</dbReference>
<proteinExistence type="inferred from homology"/>